<dbReference type="InterPro" id="IPR008775">
    <property type="entry name" value="Phytyl_CoA_dOase-like"/>
</dbReference>
<organism evidence="2 3">
    <name type="scientific">Psychrobacter alimentarius</name>
    <dbReference type="NCBI Taxonomy" id="261164"/>
    <lineage>
        <taxon>Bacteria</taxon>
        <taxon>Pseudomonadati</taxon>
        <taxon>Pseudomonadota</taxon>
        <taxon>Gammaproteobacteria</taxon>
        <taxon>Moraxellales</taxon>
        <taxon>Moraxellaceae</taxon>
        <taxon>Psychrobacter</taxon>
    </lineage>
</organism>
<accession>A0ABN4N263</accession>
<dbReference type="PANTHER" id="PTHR20883:SF48">
    <property type="entry name" value="ECTOINE DIOXYGENASE"/>
    <property type="match status" value="1"/>
</dbReference>
<dbReference type="Proteomes" id="UP000076104">
    <property type="component" value="Chromosome"/>
</dbReference>
<reference evidence="2 3" key="1">
    <citation type="submission" date="2016-03" db="EMBL/GenBank/DDBJ databases">
        <title>Genome sequencing of Psychrobacter alimentarius PAMC 27889.</title>
        <authorList>
            <person name="Lee J."/>
            <person name="Kim O.-S."/>
        </authorList>
    </citation>
    <scope>NUCLEOTIDE SEQUENCE [LARGE SCALE GENOMIC DNA]</scope>
    <source>
        <strain evidence="2 3">PAMC 27889</strain>
    </source>
</reference>
<evidence type="ECO:0000256" key="1">
    <source>
        <dbReference type="ARBA" id="ARBA00001954"/>
    </source>
</evidence>
<gene>
    <name evidence="2" type="ORF">A3K91_1349</name>
</gene>
<dbReference type="SUPFAM" id="SSF51197">
    <property type="entry name" value="Clavaminate synthase-like"/>
    <property type="match status" value="1"/>
</dbReference>
<dbReference type="GeneID" id="33059268"/>
<comment type="cofactor">
    <cofactor evidence="1">
        <name>Fe(2+)</name>
        <dbReference type="ChEBI" id="CHEBI:29033"/>
    </cofactor>
</comment>
<evidence type="ECO:0008006" key="4">
    <source>
        <dbReference type="Google" id="ProtNLM"/>
    </source>
</evidence>
<evidence type="ECO:0000313" key="3">
    <source>
        <dbReference type="Proteomes" id="UP000076104"/>
    </source>
</evidence>
<keyword evidence="3" id="KW-1185">Reference proteome</keyword>
<evidence type="ECO:0000313" key="2">
    <source>
        <dbReference type="EMBL" id="AMT96953.1"/>
    </source>
</evidence>
<dbReference type="RefSeq" id="WP_062844583.1">
    <property type="nucleotide sequence ID" value="NZ_CP014945.1"/>
</dbReference>
<protein>
    <recommendedName>
        <fullName evidence="4">Restriction endonuclease subunit S</fullName>
    </recommendedName>
</protein>
<dbReference type="Pfam" id="PF05721">
    <property type="entry name" value="PhyH"/>
    <property type="match status" value="1"/>
</dbReference>
<sequence length="289" mass="32026">MLTNEQIKQYHDRGYLVVENAIDSTDLTDLLNQINFWIDESKVHTEAWGSTLDGRARFDIDPKDHSAKNPSLRRVTSPTEISESFANMAFKSNMSEMASDLIGGNGTCFHHSKINAKLSNTSTTVKWHQDFPFTPHTNDDMLTALLMIGEVTMENGPLLVVPGSHKEDLFSHWENGKFVGKVSDDIEAKKCQQFVPCIGKPGSICFMHSRLLHSSGPNKSDLPRYLFISVYKAEDAHALSPNPLPSKHEGALVKGAISGNVRLTPNLVQLPEIPKGASFFTQQEMATMG</sequence>
<dbReference type="Gene3D" id="2.60.120.620">
    <property type="entry name" value="q2cbj1_9rhob like domain"/>
    <property type="match status" value="1"/>
</dbReference>
<proteinExistence type="predicted"/>
<name>A0ABN4N263_9GAMM</name>
<dbReference type="EMBL" id="CP014945">
    <property type="protein sequence ID" value="AMT96953.1"/>
    <property type="molecule type" value="Genomic_DNA"/>
</dbReference>
<dbReference type="PANTHER" id="PTHR20883">
    <property type="entry name" value="PHYTANOYL-COA DIOXYGENASE DOMAIN CONTAINING 1"/>
    <property type="match status" value="1"/>
</dbReference>